<keyword evidence="2" id="KW-1185">Reference proteome</keyword>
<dbReference type="AntiFam" id="ANF00178">
    <property type="entry name" value="Shadow ORF (opposite dhbF)"/>
</dbReference>
<dbReference type="EMBL" id="WEGI01000061">
    <property type="protein sequence ID" value="MQY32058.1"/>
    <property type="molecule type" value="Genomic_DNA"/>
</dbReference>
<proteinExistence type="predicted"/>
<comment type="caution">
    <text evidence="1">The sequence shown here is derived from an EMBL/GenBank/DDBJ whole genome shotgun (WGS) entry which is preliminary data.</text>
</comment>
<sequence length="82" mass="9009">MGEQVGKEPGGRHLVAVDVGEFAIFVGTQERQITDRCPRSGDDAFQETGEPLREHLDCRFVEQVAGEREHAGHAVGMFLDGE</sequence>
<gene>
    <name evidence="1" type="ORF">NRB56_76750</name>
</gene>
<dbReference type="AlphaFoldDB" id="A0A7K0E2L8"/>
<reference evidence="1 2" key="1">
    <citation type="submission" date="2019-10" db="EMBL/GenBank/DDBJ databases">
        <title>Nocardia macrotermitis sp. nov. and Nocardia aurantia sp. nov., isolated from the gut of fungus growing-termite Macrotermes natalensis.</title>
        <authorList>
            <person name="Benndorf R."/>
            <person name="Schwitalla J."/>
            <person name="Martin K."/>
            <person name="De Beer W."/>
            <person name="Kaster A.-K."/>
            <person name="Vollmers J."/>
            <person name="Poulsen M."/>
            <person name="Beemelmanns C."/>
        </authorList>
    </citation>
    <scope>NUCLEOTIDE SEQUENCE [LARGE SCALE GENOMIC DNA]</scope>
    <source>
        <strain evidence="1 2">RB56</strain>
    </source>
</reference>
<organism evidence="1 2">
    <name type="scientific">Nocardia aurantia</name>
    <dbReference type="NCBI Taxonomy" id="2585199"/>
    <lineage>
        <taxon>Bacteria</taxon>
        <taxon>Bacillati</taxon>
        <taxon>Actinomycetota</taxon>
        <taxon>Actinomycetes</taxon>
        <taxon>Mycobacteriales</taxon>
        <taxon>Nocardiaceae</taxon>
        <taxon>Nocardia</taxon>
    </lineage>
</organism>
<name>A0A7K0E2L8_9NOCA</name>
<accession>A0A7K0E2L8</accession>
<evidence type="ECO:0000313" key="1">
    <source>
        <dbReference type="EMBL" id="MQY32058.1"/>
    </source>
</evidence>
<protein>
    <submittedName>
        <fullName evidence="1">Uncharacterized protein</fullName>
    </submittedName>
</protein>
<dbReference type="Proteomes" id="UP000431401">
    <property type="component" value="Unassembled WGS sequence"/>
</dbReference>
<evidence type="ECO:0000313" key="2">
    <source>
        <dbReference type="Proteomes" id="UP000431401"/>
    </source>
</evidence>